<dbReference type="InterPro" id="IPR014166">
    <property type="entry name" value="Tol-Pal_acyl-CoA_thioesterase"/>
</dbReference>
<evidence type="ECO:0000313" key="5">
    <source>
        <dbReference type="Proteomes" id="UP001148313"/>
    </source>
</evidence>
<dbReference type="InterPro" id="IPR029069">
    <property type="entry name" value="HotDog_dom_sf"/>
</dbReference>
<dbReference type="NCBIfam" id="TIGR02799">
    <property type="entry name" value="thio_ybgC"/>
    <property type="match status" value="1"/>
</dbReference>
<dbReference type="EMBL" id="JAPJZH010000016">
    <property type="protein sequence ID" value="MDA4847903.1"/>
    <property type="molecule type" value="Genomic_DNA"/>
</dbReference>
<dbReference type="PIRSF" id="PIRSF003230">
    <property type="entry name" value="YbgC"/>
    <property type="match status" value="1"/>
</dbReference>
<proteinExistence type="inferred from homology"/>
<dbReference type="PANTHER" id="PTHR31793:SF37">
    <property type="entry name" value="ACYL-COA THIOESTER HYDROLASE YBGC"/>
    <property type="match status" value="1"/>
</dbReference>
<dbReference type="PANTHER" id="PTHR31793">
    <property type="entry name" value="4-HYDROXYBENZOYL-COA THIOESTERASE FAMILY MEMBER"/>
    <property type="match status" value="1"/>
</dbReference>
<accession>A0ABT4VT67</accession>
<comment type="similarity">
    <text evidence="1">Belongs to the 4-hydroxybenzoyl-CoA thioesterase family.</text>
</comment>
<dbReference type="CDD" id="cd00586">
    <property type="entry name" value="4HBT"/>
    <property type="match status" value="1"/>
</dbReference>
<keyword evidence="2" id="KW-0378">Hydrolase</keyword>
<keyword evidence="5" id="KW-1185">Reference proteome</keyword>
<gene>
    <name evidence="4" type="primary">ybgC</name>
    <name evidence="4" type="ORF">OOZ53_21275</name>
</gene>
<organism evidence="4 5">
    <name type="scientific">Hoeflea poritis</name>
    <dbReference type="NCBI Taxonomy" id="2993659"/>
    <lineage>
        <taxon>Bacteria</taxon>
        <taxon>Pseudomonadati</taxon>
        <taxon>Pseudomonadota</taxon>
        <taxon>Alphaproteobacteria</taxon>
        <taxon>Hyphomicrobiales</taxon>
        <taxon>Rhizobiaceae</taxon>
        <taxon>Hoeflea</taxon>
    </lineage>
</organism>
<reference evidence="4" key="1">
    <citation type="submission" date="2022-11" db="EMBL/GenBank/DDBJ databases">
        <title>Hoeflea poritis sp. nov., isolated from scleractinian coral Porites lutea.</title>
        <authorList>
            <person name="Zhang G."/>
            <person name="Wei Q."/>
            <person name="Cai L."/>
        </authorList>
    </citation>
    <scope>NUCLEOTIDE SEQUENCE</scope>
    <source>
        <strain evidence="4">E7-10</strain>
    </source>
</reference>
<dbReference type="InterPro" id="IPR006684">
    <property type="entry name" value="YbgC/YbaW"/>
</dbReference>
<dbReference type="InterPro" id="IPR050563">
    <property type="entry name" value="4-hydroxybenzoyl-CoA_TE"/>
</dbReference>
<evidence type="ECO:0000259" key="3">
    <source>
        <dbReference type="Pfam" id="PF03061"/>
    </source>
</evidence>
<evidence type="ECO:0000313" key="4">
    <source>
        <dbReference type="EMBL" id="MDA4847903.1"/>
    </source>
</evidence>
<dbReference type="InterPro" id="IPR006683">
    <property type="entry name" value="Thioestr_dom"/>
</dbReference>
<dbReference type="Pfam" id="PF03061">
    <property type="entry name" value="4HBT"/>
    <property type="match status" value="1"/>
</dbReference>
<dbReference type="InterPro" id="IPR008272">
    <property type="entry name" value="HB-CoA_thioesterase_AS"/>
</dbReference>
<dbReference type="Gene3D" id="3.10.129.10">
    <property type="entry name" value="Hotdog Thioesterase"/>
    <property type="match status" value="1"/>
</dbReference>
<name>A0ABT4VT67_9HYPH</name>
<dbReference type="NCBIfam" id="TIGR00051">
    <property type="entry name" value="YbgC/FadM family acyl-CoA thioesterase"/>
    <property type="match status" value="1"/>
</dbReference>
<comment type="caution">
    <text evidence="4">The sequence shown here is derived from an EMBL/GenBank/DDBJ whole genome shotgun (WGS) entry which is preliminary data.</text>
</comment>
<protein>
    <submittedName>
        <fullName evidence="4">Tol-pal system-associated acyl-CoA thioesterase</fullName>
    </submittedName>
</protein>
<dbReference type="PROSITE" id="PS01328">
    <property type="entry name" value="4HBCOA_THIOESTERASE"/>
    <property type="match status" value="1"/>
</dbReference>
<dbReference type="Proteomes" id="UP001148313">
    <property type="component" value="Unassembled WGS sequence"/>
</dbReference>
<evidence type="ECO:0000256" key="1">
    <source>
        <dbReference type="ARBA" id="ARBA00005953"/>
    </source>
</evidence>
<dbReference type="SUPFAM" id="SSF54637">
    <property type="entry name" value="Thioesterase/thiol ester dehydrase-isomerase"/>
    <property type="match status" value="1"/>
</dbReference>
<evidence type="ECO:0000256" key="2">
    <source>
        <dbReference type="ARBA" id="ARBA00022801"/>
    </source>
</evidence>
<feature type="domain" description="Thioesterase" evidence="3">
    <location>
        <begin position="30"/>
        <end position="114"/>
    </location>
</feature>
<sequence>MLKEALAGELVGNGHRLLQRVYYEDTDFSGVVYHARYLNFLERGRTDYLRCLGVNQSALADGQDGLAFVVYHMDIAFRAAARMDDILEITTEPERLTGVRLVLKQKIACNDKQLIAATVTVATVDRQGRLSRMPKETAQLFCL</sequence>